<sequence>MLLQGADEEIMDTLLSLPLDDIPLDILLQDFADYANLDDDLLGSLSDSDHDDASELALEEEEDRSFDIGLDEELAGLDDMLFEMELENSPNWEVQDNESRNSESEGGDGDESGDWVDEAVIGSSHHSSRSFSRFIAESLQNLYSSRYLKSRKEGVRVSPQLPDFLSTVKHTRPDVFRQDIRISPRTFDTLVEWLENDPVFSSRGTQAQLPVDYQVAIVLYRFGHSGNASGLDKVARWAGCSKGMVVLATRRVLTAILRPSFREEMISMPTAQEKKEAKHFSAKRSKCKEWGEGWCMVDGTLVPLFARPHWYGESYFDRKSNYSMNVQIINTPDLRIIDCGYGFTGSTHDASAWEKTWIYAHHEKVFEDNEFIWADSAYPIETWVVAPYKKPDSDRPDNTFFNNHVSMIRIRSEHAIGFLKGRFQSLKALRVNIVDAKSHKYATYWILACIAVHNFALRCEKIEKAHQADVSEHHHNNASLPDPFDAFFPKSTLRLIRRRKQRHRHQLQHSLTSIRNNMQRQAPTERTGRAARIVALSAARTRREELKDILINKWCPN</sequence>
<dbReference type="InterPro" id="IPR045249">
    <property type="entry name" value="HARBI1-like"/>
</dbReference>
<keyword evidence="11" id="KW-1185">Reference proteome</keyword>
<reference evidence="10 11" key="1">
    <citation type="journal article" date="2018" name="Evol. Lett.">
        <title>Horizontal gene cluster transfer increased hallucinogenic mushroom diversity.</title>
        <authorList>
            <person name="Reynolds H.T."/>
            <person name="Vijayakumar V."/>
            <person name="Gluck-Thaler E."/>
            <person name="Korotkin H.B."/>
            <person name="Matheny P.B."/>
            <person name="Slot J.C."/>
        </authorList>
    </citation>
    <scope>NUCLEOTIDE SEQUENCE [LARGE SCALE GENOMIC DNA]</scope>
    <source>
        <strain evidence="10 11">2629</strain>
    </source>
</reference>
<dbReference type="Proteomes" id="UP000284842">
    <property type="component" value="Unassembled WGS sequence"/>
</dbReference>
<feature type="compositionally biased region" description="Acidic residues" evidence="8">
    <location>
        <begin position="105"/>
        <end position="116"/>
    </location>
</feature>
<evidence type="ECO:0000256" key="5">
    <source>
        <dbReference type="ARBA" id="ARBA00022723"/>
    </source>
</evidence>
<keyword evidence="4" id="KW-0540">Nuclease</keyword>
<feature type="domain" description="DDE Tnp4" evidence="9">
    <location>
        <begin position="297"/>
        <end position="454"/>
    </location>
</feature>
<dbReference type="AlphaFoldDB" id="A0A409YJW3"/>
<evidence type="ECO:0000256" key="4">
    <source>
        <dbReference type="ARBA" id="ARBA00022722"/>
    </source>
</evidence>
<evidence type="ECO:0000256" key="3">
    <source>
        <dbReference type="ARBA" id="ARBA00006958"/>
    </source>
</evidence>
<organism evidence="10 11">
    <name type="scientific">Panaeolus cyanescens</name>
    <dbReference type="NCBI Taxonomy" id="181874"/>
    <lineage>
        <taxon>Eukaryota</taxon>
        <taxon>Fungi</taxon>
        <taxon>Dikarya</taxon>
        <taxon>Basidiomycota</taxon>
        <taxon>Agaricomycotina</taxon>
        <taxon>Agaricomycetes</taxon>
        <taxon>Agaricomycetidae</taxon>
        <taxon>Agaricales</taxon>
        <taxon>Agaricineae</taxon>
        <taxon>Galeropsidaceae</taxon>
        <taxon>Panaeolus</taxon>
    </lineage>
</organism>
<dbReference type="GO" id="GO:0016787">
    <property type="term" value="F:hydrolase activity"/>
    <property type="evidence" value="ECO:0007669"/>
    <property type="project" value="UniProtKB-KW"/>
</dbReference>
<evidence type="ECO:0000256" key="8">
    <source>
        <dbReference type="SAM" id="MobiDB-lite"/>
    </source>
</evidence>
<keyword evidence="7" id="KW-0539">Nucleus</keyword>
<evidence type="ECO:0000259" key="9">
    <source>
        <dbReference type="Pfam" id="PF13359"/>
    </source>
</evidence>
<dbReference type="STRING" id="181874.A0A409YJW3"/>
<dbReference type="PANTHER" id="PTHR22930">
    <property type="match status" value="1"/>
</dbReference>
<dbReference type="PANTHER" id="PTHR22930:SF85">
    <property type="entry name" value="GH03217P-RELATED"/>
    <property type="match status" value="1"/>
</dbReference>
<gene>
    <name evidence="10" type="ORF">CVT24_012571</name>
</gene>
<accession>A0A409YJW3</accession>
<dbReference type="InParanoid" id="A0A409YJW3"/>
<dbReference type="Pfam" id="PF13359">
    <property type="entry name" value="DDE_Tnp_4"/>
    <property type="match status" value="1"/>
</dbReference>
<evidence type="ECO:0000256" key="6">
    <source>
        <dbReference type="ARBA" id="ARBA00022801"/>
    </source>
</evidence>
<keyword evidence="6" id="KW-0378">Hydrolase</keyword>
<comment type="caution">
    <text evidence="10">The sequence shown here is derived from an EMBL/GenBank/DDBJ whole genome shotgun (WGS) entry which is preliminary data.</text>
</comment>
<comment type="subcellular location">
    <subcellularLocation>
        <location evidence="2">Nucleus</location>
    </subcellularLocation>
</comment>
<evidence type="ECO:0000313" key="11">
    <source>
        <dbReference type="Proteomes" id="UP000284842"/>
    </source>
</evidence>
<dbReference type="GO" id="GO:0046872">
    <property type="term" value="F:metal ion binding"/>
    <property type="evidence" value="ECO:0007669"/>
    <property type="project" value="UniProtKB-KW"/>
</dbReference>
<protein>
    <recommendedName>
        <fullName evidence="9">DDE Tnp4 domain-containing protein</fullName>
    </recommendedName>
</protein>
<name>A0A409YJW3_9AGAR</name>
<evidence type="ECO:0000256" key="7">
    <source>
        <dbReference type="ARBA" id="ARBA00023242"/>
    </source>
</evidence>
<evidence type="ECO:0000256" key="1">
    <source>
        <dbReference type="ARBA" id="ARBA00001968"/>
    </source>
</evidence>
<dbReference type="OrthoDB" id="2408877at2759"/>
<proteinExistence type="inferred from homology"/>
<comment type="similarity">
    <text evidence="3">Belongs to the HARBI1 family.</text>
</comment>
<dbReference type="GO" id="GO:0004518">
    <property type="term" value="F:nuclease activity"/>
    <property type="evidence" value="ECO:0007669"/>
    <property type="project" value="UniProtKB-KW"/>
</dbReference>
<comment type="cofactor">
    <cofactor evidence="1">
        <name>a divalent metal cation</name>
        <dbReference type="ChEBI" id="CHEBI:60240"/>
    </cofactor>
</comment>
<dbReference type="EMBL" id="NHTK01001070">
    <property type="protein sequence ID" value="PPR03353.1"/>
    <property type="molecule type" value="Genomic_DNA"/>
</dbReference>
<dbReference type="InterPro" id="IPR027806">
    <property type="entry name" value="HARBI1_dom"/>
</dbReference>
<keyword evidence="5" id="KW-0479">Metal-binding</keyword>
<dbReference type="GO" id="GO:0005634">
    <property type="term" value="C:nucleus"/>
    <property type="evidence" value="ECO:0007669"/>
    <property type="project" value="UniProtKB-SubCell"/>
</dbReference>
<evidence type="ECO:0000313" key="10">
    <source>
        <dbReference type="EMBL" id="PPR03353.1"/>
    </source>
</evidence>
<evidence type="ECO:0000256" key="2">
    <source>
        <dbReference type="ARBA" id="ARBA00004123"/>
    </source>
</evidence>
<feature type="region of interest" description="Disordered" evidence="8">
    <location>
        <begin position="88"/>
        <end position="116"/>
    </location>
</feature>